<dbReference type="GO" id="GO:0007026">
    <property type="term" value="P:negative regulation of microtubule depolymerization"/>
    <property type="evidence" value="ECO:0007669"/>
    <property type="project" value="EnsemblFungi"/>
</dbReference>
<dbReference type="GO" id="GO:0007064">
    <property type="term" value="P:mitotic sister chromatid cohesion"/>
    <property type="evidence" value="ECO:0007669"/>
    <property type="project" value="EnsemblFungi"/>
</dbReference>
<keyword evidence="5 9" id="KW-0493">Microtubule</keyword>
<dbReference type="InParanoid" id="H2AY60"/>
<feature type="coiled-coil region" evidence="10">
    <location>
        <begin position="184"/>
        <end position="218"/>
    </location>
</feature>
<keyword evidence="7" id="KW-0206">Cytoskeleton</keyword>
<accession>H2AY60</accession>
<dbReference type="GO" id="GO:0030543">
    <property type="term" value="P:2-micrometer plasmid partitioning"/>
    <property type="evidence" value="ECO:0007669"/>
    <property type="project" value="EnsemblFungi"/>
</dbReference>
<dbReference type="FunFam" id="1.10.418.10:FF:000028">
    <property type="entry name" value="RP/EB family microtubule-associated protein"/>
    <property type="match status" value="1"/>
</dbReference>
<feature type="compositionally biased region" description="Low complexity" evidence="11">
    <location>
        <begin position="162"/>
        <end position="174"/>
    </location>
</feature>
<dbReference type="PROSITE" id="PS50021">
    <property type="entry name" value="CH"/>
    <property type="match status" value="1"/>
</dbReference>
<evidence type="ECO:0000313" key="14">
    <source>
        <dbReference type="EMBL" id="CCF59310.1"/>
    </source>
</evidence>
<dbReference type="InterPro" id="IPR004953">
    <property type="entry name" value="EB1_C"/>
</dbReference>
<evidence type="ECO:0000256" key="11">
    <source>
        <dbReference type="SAM" id="MobiDB-lite"/>
    </source>
</evidence>
<dbReference type="EMBL" id="HE650827">
    <property type="protein sequence ID" value="CCF59310.1"/>
    <property type="molecule type" value="Genomic_DNA"/>
</dbReference>
<dbReference type="GO" id="GO:0051301">
    <property type="term" value="P:cell division"/>
    <property type="evidence" value="ECO:0007669"/>
    <property type="project" value="UniProtKB-KW"/>
</dbReference>
<dbReference type="GO" id="GO:0051010">
    <property type="term" value="F:microtubule plus-end binding"/>
    <property type="evidence" value="ECO:0007669"/>
    <property type="project" value="EnsemblFungi"/>
</dbReference>
<dbReference type="GO" id="GO:0007019">
    <property type="term" value="P:microtubule depolymerization"/>
    <property type="evidence" value="ECO:0007669"/>
    <property type="project" value="EnsemblFungi"/>
</dbReference>
<protein>
    <recommendedName>
        <fullName evidence="16">Calponin-homology (CH) domain-containing protein</fullName>
    </recommendedName>
</protein>
<keyword evidence="6" id="KW-0498">Mitosis</keyword>
<dbReference type="PANTHER" id="PTHR10623">
    <property type="entry name" value="MICROTUBULE-ASSOCIATED PROTEIN RP/EB FAMILY MEMBER"/>
    <property type="match status" value="1"/>
</dbReference>
<comment type="similarity">
    <text evidence="2">Belongs to the MAPRE family.</text>
</comment>
<dbReference type="GO" id="GO:0005881">
    <property type="term" value="C:cytoplasmic microtubule"/>
    <property type="evidence" value="ECO:0007669"/>
    <property type="project" value="EnsemblFungi"/>
</dbReference>
<feature type="domain" description="Calponin-homology (CH)" evidence="12">
    <location>
        <begin position="6"/>
        <end position="107"/>
    </location>
</feature>
<evidence type="ECO:0000256" key="3">
    <source>
        <dbReference type="ARBA" id="ARBA00022490"/>
    </source>
</evidence>
<dbReference type="GO" id="GO:0000922">
    <property type="term" value="C:spindle pole"/>
    <property type="evidence" value="ECO:0007669"/>
    <property type="project" value="EnsemblFungi"/>
</dbReference>
<dbReference type="GO" id="GO:0030473">
    <property type="term" value="P:nuclear migration along microtubule"/>
    <property type="evidence" value="ECO:0007669"/>
    <property type="project" value="EnsemblFungi"/>
</dbReference>
<name>H2AY60_KAZAF</name>
<dbReference type="Gene3D" id="1.20.5.1430">
    <property type="match status" value="1"/>
</dbReference>
<dbReference type="InterPro" id="IPR036872">
    <property type="entry name" value="CH_dom_sf"/>
</dbReference>
<dbReference type="InterPro" id="IPR027328">
    <property type="entry name" value="MAPRE"/>
</dbReference>
<dbReference type="InterPro" id="IPR036133">
    <property type="entry name" value="EB1_C_sf"/>
</dbReference>
<evidence type="ECO:0000259" key="12">
    <source>
        <dbReference type="PROSITE" id="PS50021"/>
    </source>
</evidence>
<dbReference type="HOGENOM" id="CLU_041744_2_0_1"/>
<dbReference type="STRING" id="1071382.H2AY60"/>
<keyword evidence="15" id="KW-1185">Reference proteome</keyword>
<evidence type="ECO:0000256" key="9">
    <source>
        <dbReference type="PROSITE-ProRule" id="PRU00576"/>
    </source>
</evidence>
<dbReference type="GO" id="GO:1904825">
    <property type="term" value="P:protein localization to microtubule plus-end"/>
    <property type="evidence" value="ECO:0007669"/>
    <property type="project" value="EnsemblFungi"/>
</dbReference>
<dbReference type="GO" id="GO:0031116">
    <property type="term" value="P:positive regulation of microtubule polymerization"/>
    <property type="evidence" value="ECO:0007669"/>
    <property type="project" value="EnsemblFungi"/>
</dbReference>
<feature type="compositionally biased region" description="Low complexity" evidence="11">
    <location>
        <begin position="127"/>
        <end position="151"/>
    </location>
</feature>
<dbReference type="KEGG" id="kaf:KAFR_0G02790"/>
<dbReference type="SUPFAM" id="SSF140612">
    <property type="entry name" value="EB1 dimerisation domain-like"/>
    <property type="match status" value="1"/>
</dbReference>
<gene>
    <name evidence="14" type="primary">KAFR0G02790</name>
    <name evidence="14" type="ORF">KAFR_0G02790</name>
</gene>
<feature type="region of interest" description="Disordered" evidence="11">
    <location>
        <begin position="126"/>
        <end position="176"/>
    </location>
</feature>
<proteinExistence type="inferred from homology"/>
<dbReference type="RefSeq" id="XP_003958445.1">
    <property type="nucleotide sequence ID" value="XM_003958396.1"/>
</dbReference>
<organism evidence="14 15">
    <name type="scientific">Kazachstania africana (strain ATCC 22294 / BCRC 22015 / CBS 2517 / CECT 1963 / NBRC 1671 / NRRL Y-8276)</name>
    <name type="common">Yeast</name>
    <name type="synonym">Kluyveromyces africanus</name>
    <dbReference type="NCBI Taxonomy" id="1071382"/>
    <lineage>
        <taxon>Eukaryota</taxon>
        <taxon>Fungi</taxon>
        <taxon>Dikarya</taxon>
        <taxon>Ascomycota</taxon>
        <taxon>Saccharomycotina</taxon>
        <taxon>Saccharomycetes</taxon>
        <taxon>Saccharomycetales</taxon>
        <taxon>Saccharomycetaceae</taxon>
        <taxon>Kazachstania</taxon>
    </lineage>
</organism>
<sequence>MSSNLGESRTDLLNWLNELLRLNYKKVEECGTGAAYCQILDSIYGDIPMHRVKFDATAEYEFYTNYKILQSCFARHHIEKTVNVERLVKCRFQDNLEFLQWIKKHWVQNKDSSDYDAESRRKYRRVSGGISTSTSSASSSNTSIASGNGISVTKRRNNGLGSQSTTSSMRSSYTNNRKVSNEQLLATQAELTQLKTQVSNLNQNIDQFKETTNVLERERDFYFGKLRDIEILVQSTSDLISEGVYTNGQTDELDRFLNKVQQILYATEESTFGSNNIDIEVETKQTQELPVTDLPDQKSYIDNDDISVKPALPTQNLIIDDETF</sequence>
<keyword evidence="10" id="KW-0175">Coiled coil</keyword>
<dbReference type="GeneID" id="13887289"/>
<dbReference type="GO" id="GO:0031578">
    <property type="term" value="P:mitotic spindle orientation checkpoint signaling"/>
    <property type="evidence" value="ECO:0007669"/>
    <property type="project" value="EnsemblFungi"/>
</dbReference>
<dbReference type="GO" id="GO:0072686">
    <property type="term" value="C:mitotic spindle"/>
    <property type="evidence" value="ECO:0007669"/>
    <property type="project" value="EnsemblFungi"/>
</dbReference>
<evidence type="ECO:0000256" key="7">
    <source>
        <dbReference type="ARBA" id="ARBA00023212"/>
    </source>
</evidence>
<evidence type="ECO:0000256" key="2">
    <source>
        <dbReference type="ARBA" id="ARBA00010729"/>
    </source>
</evidence>
<dbReference type="GO" id="GO:0051233">
    <property type="term" value="C:spindle midzone"/>
    <property type="evidence" value="ECO:0007669"/>
    <property type="project" value="EnsemblFungi"/>
</dbReference>
<dbReference type="Proteomes" id="UP000005220">
    <property type="component" value="Chromosome 7"/>
</dbReference>
<reference evidence="14 15" key="1">
    <citation type="journal article" date="2011" name="Proc. Natl. Acad. Sci. U.S.A.">
        <title>Evolutionary erosion of yeast sex chromosomes by mating-type switching accidents.</title>
        <authorList>
            <person name="Gordon J.L."/>
            <person name="Armisen D."/>
            <person name="Proux-Wera E."/>
            <person name="Oheigeartaigh S.S."/>
            <person name="Byrne K.P."/>
            <person name="Wolfe K.H."/>
        </authorList>
    </citation>
    <scope>NUCLEOTIDE SEQUENCE [LARGE SCALE GENOMIC DNA]</scope>
    <source>
        <strain evidence="15">ATCC 22294 / BCRC 22015 / CBS 2517 / CECT 1963 / NBRC 1671 / NRRL Y-8276</strain>
    </source>
</reference>
<evidence type="ECO:0000256" key="6">
    <source>
        <dbReference type="ARBA" id="ARBA00022776"/>
    </source>
</evidence>
<evidence type="ECO:0000259" key="13">
    <source>
        <dbReference type="PROSITE" id="PS51230"/>
    </source>
</evidence>
<comment type="subcellular location">
    <subcellularLocation>
        <location evidence="1">Cytoplasm</location>
        <location evidence="1">Cytoskeleton</location>
    </subcellularLocation>
</comment>
<evidence type="ECO:0000256" key="1">
    <source>
        <dbReference type="ARBA" id="ARBA00004245"/>
    </source>
</evidence>
<evidence type="ECO:0000256" key="4">
    <source>
        <dbReference type="ARBA" id="ARBA00022618"/>
    </source>
</evidence>
<evidence type="ECO:0000256" key="5">
    <source>
        <dbReference type="ARBA" id="ARBA00022701"/>
    </source>
</evidence>
<dbReference type="PROSITE" id="PS51230">
    <property type="entry name" value="EB1_C"/>
    <property type="match status" value="1"/>
</dbReference>
<feature type="domain" description="EB1 C-terminal" evidence="13">
    <location>
        <begin position="190"/>
        <end position="273"/>
    </location>
</feature>
<evidence type="ECO:0000313" key="15">
    <source>
        <dbReference type="Proteomes" id="UP000005220"/>
    </source>
</evidence>
<keyword evidence="4" id="KW-0132">Cell division</keyword>
<keyword evidence="8" id="KW-0131">Cell cycle</keyword>
<dbReference type="AlphaFoldDB" id="H2AY60"/>
<dbReference type="eggNOG" id="KOG3000">
    <property type="taxonomic scope" value="Eukaryota"/>
</dbReference>
<dbReference type="InterPro" id="IPR001715">
    <property type="entry name" value="CH_dom"/>
</dbReference>
<dbReference type="Pfam" id="PF03271">
    <property type="entry name" value="EB1"/>
    <property type="match status" value="1"/>
</dbReference>
<evidence type="ECO:0008006" key="16">
    <source>
        <dbReference type="Google" id="ProtNLM"/>
    </source>
</evidence>
<evidence type="ECO:0000256" key="10">
    <source>
        <dbReference type="SAM" id="Coils"/>
    </source>
</evidence>
<dbReference type="GO" id="GO:0007020">
    <property type="term" value="P:microtubule nucleation"/>
    <property type="evidence" value="ECO:0007669"/>
    <property type="project" value="EnsemblFungi"/>
</dbReference>
<dbReference type="OrthoDB" id="2119228at2759"/>
<dbReference type="GO" id="GO:0035371">
    <property type="term" value="C:microtubule plus-end"/>
    <property type="evidence" value="ECO:0007669"/>
    <property type="project" value="EnsemblFungi"/>
</dbReference>
<dbReference type="FunCoup" id="H2AY60">
    <property type="interactions" value="782"/>
</dbReference>
<keyword evidence="3" id="KW-0963">Cytoplasm</keyword>
<dbReference type="Gene3D" id="1.10.418.10">
    <property type="entry name" value="Calponin-like domain"/>
    <property type="match status" value="1"/>
</dbReference>
<evidence type="ECO:0000256" key="8">
    <source>
        <dbReference type="ARBA" id="ARBA00023306"/>
    </source>
</evidence>
<dbReference type="SUPFAM" id="SSF47576">
    <property type="entry name" value="Calponin-homology domain, CH-domain"/>
    <property type="match status" value="1"/>
</dbReference>